<dbReference type="InterPro" id="IPR013083">
    <property type="entry name" value="Znf_RING/FYVE/PHD"/>
</dbReference>
<dbReference type="Proteomes" id="UP001217417">
    <property type="component" value="Unassembled WGS sequence"/>
</dbReference>
<protein>
    <recommendedName>
        <fullName evidence="6">PHD-type domain-containing protein</fullName>
    </recommendedName>
</protein>
<dbReference type="RefSeq" id="XP_056041236.1">
    <property type="nucleotide sequence ID" value="XM_056188443.1"/>
</dbReference>
<sequence>MQDATAEITRCICGHDELQTDDPEIDSGLFIQCDKCQVWQHAYCVGIGPDDNLSDDYACEKCRPELHLIVVRPTGKTSKYIPLLEAKQPRPKERSSRHSSRSDQSSSRRTNGSSSSTANESAHKRRSTLNSRDSAYEEVLRRVLEASAHETSGGVGGSDTEGTKSGRSMRGKKRVAQAAFEDDEQDDDVKREDDNDDDEEMRQHRRRRINGSKHTHDDDDDSRSSEDMKTNDKKVKDANAENGIDDEDAEEINDDGEDNEEDISDDVAARRSQRIGPKKSSTSKRDRVKRSQATQSPTETADENPSSRRSRSNRTTTSSKKNSRTKGSPDENENEDEDEDADSEGNLKTLASPDDLPSGVGTGVDTPDEKPVSSSRKENDDEDSAKLSAKDKPSPAPTLSSQAQSRSRRSRKQQVNLDRDDDTDTSTATGHAGSVGAAVEKPSKPRIPQSKSSIAEMRKRVAAILEFIGRTQVDMAIEQDERKKLYAQRRRPGSSSSSSFLTSTGVTSNTAVTTDVDEVDTLFGTQKISLEMMDGLTRKLLIWERQFGRHGDRN</sequence>
<organism evidence="7 8">
    <name type="scientific">Lipomyces tetrasporus</name>
    <dbReference type="NCBI Taxonomy" id="54092"/>
    <lineage>
        <taxon>Eukaryota</taxon>
        <taxon>Fungi</taxon>
        <taxon>Dikarya</taxon>
        <taxon>Ascomycota</taxon>
        <taxon>Saccharomycotina</taxon>
        <taxon>Lipomycetes</taxon>
        <taxon>Lipomycetales</taxon>
        <taxon>Lipomycetaceae</taxon>
        <taxon>Lipomyces</taxon>
    </lineage>
</organism>
<feature type="compositionally biased region" description="Basic and acidic residues" evidence="5">
    <location>
        <begin position="214"/>
        <end position="239"/>
    </location>
</feature>
<keyword evidence="3" id="KW-0862">Zinc</keyword>
<gene>
    <name evidence="7" type="ORF">POJ06DRAFT_260092</name>
</gene>
<dbReference type="Pfam" id="PF20826">
    <property type="entry name" value="PHD_5"/>
    <property type="match status" value="1"/>
</dbReference>
<evidence type="ECO:0000313" key="7">
    <source>
        <dbReference type="EMBL" id="KAJ8097786.1"/>
    </source>
</evidence>
<dbReference type="EMBL" id="JARPMG010000010">
    <property type="protein sequence ID" value="KAJ8097786.1"/>
    <property type="molecule type" value="Genomic_DNA"/>
</dbReference>
<feature type="compositionally biased region" description="Basic and acidic residues" evidence="5">
    <location>
        <begin position="87"/>
        <end position="96"/>
    </location>
</feature>
<dbReference type="InterPro" id="IPR019787">
    <property type="entry name" value="Znf_PHD-finger"/>
</dbReference>
<feature type="region of interest" description="Disordered" evidence="5">
    <location>
        <begin position="485"/>
        <end position="507"/>
    </location>
</feature>
<feature type="compositionally biased region" description="Basic and acidic residues" evidence="5">
    <location>
        <begin position="367"/>
        <end position="393"/>
    </location>
</feature>
<dbReference type="PROSITE" id="PS50016">
    <property type="entry name" value="ZF_PHD_2"/>
    <property type="match status" value="1"/>
</dbReference>
<dbReference type="Gene3D" id="3.30.40.10">
    <property type="entry name" value="Zinc/RING finger domain, C3HC4 (zinc finger)"/>
    <property type="match status" value="1"/>
</dbReference>
<comment type="caution">
    <text evidence="7">The sequence shown here is derived from an EMBL/GenBank/DDBJ whole genome shotgun (WGS) entry which is preliminary data.</text>
</comment>
<feature type="compositionally biased region" description="Low complexity" evidence="5">
    <location>
        <begin position="102"/>
        <end position="116"/>
    </location>
</feature>
<keyword evidence="8" id="KW-1185">Reference proteome</keyword>
<accession>A0AAD7QM13</accession>
<feature type="region of interest" description="Disordered" evidence="5">
    <location>
        <begin position="80"/>
        <end position="454"/>
    </location>
</feature>
<name>A0AAD7QM13_9ASCO</name>
<evidence type="ECO:0000256" key="2">
    <source>
        <dbReference type="ARBA" id="ARBA00022771"/>
    </source>
</evidence>
<evidence type="ECO:0000256" key="5">
    <source>
        <dbReference type="SAM" id="MobiDB-lite"/>
    </source>
</evidence>
<dbReference type="GO" id="GO:0061188">
    <property type="term" value="P:negative regulation of rDNA heterochromatin formation"/>
    <property type="evidence" value="ECO:0007669"/>
    <property type="project" value="TreeGrafter"/>
</dbReference>
<dbReference type="GO" id="GO:0070210">
    <property type="term" value="C:Rpd3L-Expanded complex"/>
    <property type="evidence" value="ECO:0007669"/>
    <property type="project" value="TreeGrafter"/>
</dbReference>
<feature type="compositionally biased region" description="Acidic residues" evidence="5">
    <location>
        <begin position="330"/>
        <end position="343"/>
    </location>
</feature>
<dbReference type="PANTHER" id="PTHR47793">
    <property type="entry name" value="HISTONE DEACETYLASE COMPLEX SUBUNIT CTI6"/>
    <property type="match status" value="1"/>
</dbReference>
<dbReference type="GO" id="GO:0008270">
    <property type="term" value="F:zinc ion binding"/>
    <property type="evidence" value="ECO:0007669"/>
    <property type="project" value="UniProtKB-KW"/>
</dbReference>
<evidence type="ECO:0000259" key="6">
    <source>
        <dbReference type="PROSITE" id="PS50016"/>
    </source>
</evidence>
<dbReference type="SUPFAM" id="SSF57903">
    <property type="entry name" value="FYVE/PHD zinc finger"/>
    <property type="match status" value="1"/>
</dbReference>
<feature type="compositionally biased region" description="Low complexity" evidence="5">
    <location>
        <begin position="494"/>
        <end position="507"/>
    </location>
</feature>
<feature type="domain" description="PHD-type" evidence="6">
    <location>
        <begin position="8"/>
        <end position="65"/>
    </location>
</feature>
<dbReference type="PROSITE" id="PS01359">
    <property type="entry name" value="ZF_PHD_1"/>
    <property type="match status" value="1"/>
</dbReference>
<feature type="compositionally biased region" description="Acidic residues" evidence="5">
    <location>
        <begin position="243"/>
        <end position="265"/>
    </location>
</feature>
<evidence type="ECO:0000313" key="8">
    <source>
        <dbReference type="Proteomes" id="UP001217417"/>
    </source>
</evidence>
<keyword evidence="1" id="KW-0479">Metal-binding</keyword>
<proteinExistence type="predicted"/>
<dbReference type="GO" id="GO:0061186">
    <property type="term" value="P:negative regulation of silent mating-type cassette heterochromatin formation"/>
    <property type="evidence" value="ECO:0007669"/>
    <property type="project" value="TreeGrafter"/>
</dbReference>
<dbReference type="GO" id="GO:0033698">
    <property type="term" value="C:Rpd3L complex"/>
    <property type="evidence" value="ECO:0007669"/>
    <property type="project" value="TreeGrafter"/>
</dbReference>
<dbReference type="AlphaFoldDB" id="A0AAD7QM13"/>
<reference evidence="7" key="1">
    <citation type="submission" date="2023-03" db="EMBL/GenBank/DDBJ databases">
        <title>Near-Complete genome sequence of Lipomyces tetrasporous NRRL Y-64009, an oleaginous yeast capable of growing on lignocellulosic hydrolysates.</title>
        <authorList>
            <consortium name="Lawrence Berkeley National Laboratory"/>
            <person name="Jagtap S.S."/>
            <person name="Liu J.-J."/>
            <person name="Walukiewicz H.E."/>
            <person name="Pangilinan J."/>
            <person name="Lipzen A."/>
            <person name="Ahrendt S."/>
            <person name="Koriabine M."/>
            <person name="Cobaugh K."/>
            <person name="Salamov A."/>
            <person name="Yoshinaga Y."/>
            <person name="Ng V."/>
            <person name="Daum C."/>
            <person name="Grigoriev I.V."/>
            <person name="Slininger P.J."/>
            <person name="Dien B.S."/>
            <person name="Jin Y.-S."/>
            <person name="Rao C.V."/>
        </authorList>
    </citation>
    <scope>NUCLEOTIDE SEQUENCE</scope>
    <source>
        <strain evidence="7">NRRL Y-64009</strain>
    </source>
</reference>
<dbReference type="InterPro" id="IPR053051">
    <property type="entry name" value="HDAC_complex_subunit"/>
</dbReference>
<keyword evidence="2 4" id="KW-0863">Zinc-finger</keyword>
<feature type="compositionally biased region" description="Basic residues" evidence="5">
    <location>
        <begin position="203"/>
        <end position="213"/>
    </location>
</feature>
<dbReference type="InterPro" id="IPR019786">
    <property type="entry name" value="Zinc_finger_PHD-type_CS"/>
</dbReference>
<evidence type="ECO:0000256" key="4">
    <source>
        <dbReference type="PROSITE-ProRule" id="PRU00146"/>
    </source>
</evidence>
<dbReference type="SMART" id="SM00249">
    <property type="entry name" value="PHD"/>
    <property type="match status" value="1"/>
</dbReference>
<evidence type="ECO:0000256" key="1">
    <source>
        <dbReference type="ARBA" id="ARBA00022723"/>
    </source>
</evidence>
<dbReference type="PANTHER" id="PTHR47793:SF1">
    <property type="entry name" value="HISTONE DEACETYLASE COMPLEX SUBUNIT CTI6"/>
    <property type="match status" value="1"/>
</dbReference>
<feature type="compositionally biased region" description="Basic and acidic residues" evidence="5">
    <location>
        <begin position="134"/>
        <end position="148"/>
    </location>
</feature>
<dbReference type="InterPro" id="IPR011011">
    <property type="entry name" value="Znf_FYVE_PHD"/>
</dbReference>
<dbReference type="InterPro" id="IPR001965">
    <property type="entry name" value="Znf_PHD"/>
</dbReference>
<dbReference type="GeneID" id="80883609"/>
<evidence type="ECO:0000256" key="3">
    <source>
        <dbReference type="ARBA" id="ARBA00022833"/>
    </source>
</evidence>